<dbReference type="CDD" id="cd00212">
    <property type="entry name" value="PTS_IIB_glc"/>
    <property type="match status" value="1"/>
</dbReference>
<feature type="transmembrane region" description="Helical" evidence="16">
    <location>
        <begin position="345"/>
        <end position="364"/>
    </location>
</feature>
<feature type="active site" description="Phosphocysteine intermediate; for EIIB activity" evidence="15">
    <location>
        <position position="28"/>
    </location>
</feature>
<evidence type="ECO:0000256" key="12">
    <source>
        <dbReference type="ARBA" id="ARBA00040399"/>
    </source>
</evidence>
<keyword evidence="2" id="KW-0813">Transport</keyword>
<evidence type="ECO:0000313" key="19">
    <source>
        <dbReference type="EMBL" id="MSE14561.1"/>
    </source>
</evidence>
<protein>
    <recommendedName>
        <fullName evidence="12">PTS system N-acetylmuramic acid-specific EIIBC component</fullName>
        <ecNumber evidence="11">2.7.1.192</ecNumber>
    </recommendedName>
    <alternativeName>
        <fullName evidence="13">EIIBC-MurNAc</fullName>
    </alternativeName>
</protein>
<dbReference type="GO" id="GO:0009401">
    <property type="term" value="P:phosphoenolpyruvate-dependent sugar phosphotransferase system"/>
    <property type="evidence" value="ECO:0007669"/>
    <property type="project" value="UniProtKB-KW"/>
</dbReference>
<dbReference type="PROSITE" id="PS51103">
    <property type="entry name" value="PTS_EIIC_TYPE_1"/>
    <property type="match status" value="1"/>
</dbReference>
<evidence type="ECO:0000256" key="13">
    <source>
        <dbReference type="ARBA" id="ARBA00043021"/>
    </source>
</evidence>
<evidence type="ECO:0000256" key="3">
    <source>
        <dbReference type="ARBA" id="ARBA00022475"/>
    </source>
</evidence>
<gene>
    <name evidence="19" type="primary">murP</name>
    <name evidence="19" type="ORF">GKC49_05215</name>
</gene>
<accession>A0A7X2MK29</accession>
<dbReference type="InterPro" id="IPR003352">
    <property type="entry name" value="PTS_EIIC"/>
</dbReference>
<dbReference type="EMBL" id="WKLC01000137">
    <property type="protein sequence ID" value="MSE14561.1"/>
    <property type="molecule type" value="Genomic_DNA"/>
</dbReference>
<sequence>MARITEALLRDILQAVGGAQNIAACGHCMTRLRLTLNQPGESDLARLKSLPGVLGVIDSEAQLQIVLGPGKAQTAAEGMQNLLAQGDTALAPQGETAELRVLAKQQKQQLKAKQTSGVHQFLSRFATIFTPLIPGFIGAGLLLGFATLIEQSLHLTAPGDHAPWLLHTVAYMKVFGKGLFTFLSILIGYNAQKAFGGSGVNGAIIASLFVLGYVPTATTGYYSGMENFFGLAIDPRGNIIGVLMAAIIGAWIEKQLRKIIPDNLDMILTSLFTLLITGAITYLLIMPLGGELFKGMSWLFIHLNNNPFGCALLAGLFLIAVMFGIHQGFIPVYFALMETQGFNSLFPILAMAGAGQVGASLALWCKAEKGALLRAQIKGAIVPGLLGVGEPLIYGVTLPRLKPFITACGGGALGGFFIGLVAWLGLPVGMNTVFGPSGLVTLPLMTSSQGIFAGMAVYLAGLMVAWIGGFLLTWWFGTRNVDLS</sequence>
<feature type="transmembrane region" description="Helical" evidence="16">
    <location>
        <begin position="203"/>
        <end position="223"/>
    </location>
</feature>
<dbReference type="Pfam" id="PF02378">
    <property type="entry name" value="PTS_EIIC"/>
    <property type="match status" value="1"/>
</dbReference>
<dbReference type="GO" id="GO:0008982">
    <property type="term" value="F:protein-N(PI)-phosphohistidine-sugar phosphotransferase activity"/>
    <property type="evidence" value="ECO:0007669"/>
    <property type="project" value="InterPro"/>
</dbReference>
<keyword evidence="10 16" id="KW-0472">Membrane</keyword>
<dbReference type="InterPro" id="IPR036878">
    <property type="entry name" value="Glu_permease_IIB"/>
</dbReference>
<keyword evidence="9 16" id="KW-1133">Transmembrane helix</keyword>
<keyword evidence="7 16" id="KW-0812">Transmembrane</keyword>
<feature type="transmembrane region" description="Helical" evidence="16">
    <location>
        <begin position="235"/>
        <end position="252"/>
    </location>
</feature>
<feature type="transmembrane region" description="Helical" evidence="16">
    <location>
        <begin position="121"/>
        <end position="149"/>
    </location>
</feature>
<evidence type="ECO:0000256" key="10">
    <source>
        <dbReference type="ARBA" id="ARBA00023136"/>
    </source>
</evidence>
<dbReference type="PROSITE" id="PS51098">
    <property type="entry name" value="PTS_EIIB_TYPE_1"/>
    <property type="match status" value="1"/>
</dbReference>
<evidence type="ECO:0000256" key="9">
    <source>
        <dbReference type="ARBA" id="ARBA00022989"/>
    </source>
</evidence>
<evidence type="ECO:0000256" key="14">
    <source>
        <dbReference type="ARBA" id="ARBA00048265"/>
    </source>
</evidence>
<feature type="transmembrane region" description="Helical" evidence="16">
    <location>
        <begin position="305"/>
        <end position="325"/>
    </location>
</feature>
<dbReference type="InterPro" id="IPR013013">
    <property type="entry name" value="PTS_EIIC_1"/>
</dbReference>
<dbReference type="GO" id="GO:0016301">
    <property type="term" value="F:kinase activity"/>
    <property type="evidence" value="ECO:0007669"/>
    <property type="project" value="UniProtKB-KW"/>
</dbReference>
<evidence type="ECO:0000256" key="11">
    <source>
        <dbReference type="ARBA" id="ARBA00039021"/>
    </source>
</evidence>
<feature type="transmembrane region" description="Helical" evidence="16">
    <location>
        <begin position="450"/>
        <end position="476"/>
    </location>
</feature>
<evidence type="ECO:0000256" key="8">
    <source>
        <dbReference type="ARBA" id="ARBA00022777"/>
    </source>
</evidence>
<dbReference type="PROSITE" id="PS01035">
    <property type="entry name" value="PTS_EIIB_TYPE_1_CYS"/>
    <property type="match status" value="1"/>
</dbReference>
<reference evidence="19 20" key="1">
    <citation type="submission" date="2019-11" db="EMBL/GenBank/DDBJ databases">
        <title>Draft Genome Sequence of Plant Growth-Promoting Rhizosphere-Associated Bacteria.</title>
        <authorList>
            <person name="Vasilyev I.Y."/>
            <person name="Radchenko V."/>
            <person name="Ilnitskaya E.V."/>
        </authorList>
    </citation>
    <scope>NUCLEOTIDE SEQUENCE [LARGE SCALE GENOMIC DNA]</scope>
    <source>
        <strain evidence="19 20">VRA_MhP_f</strain>
    </source>
</reference>
<evidence type="ECO:0000256" key="16">
    <source>
        <dbReference type="SAM" id="Phobius"/>
    </source>
</evidence>
<proteinExistence type="predicted"/>
<keyword evidence="3" id="KW-1003">Cell membrane</keyword>
<evidence type="ECO:0000256" key="4">
    <source>
        <dbReference type="ARBA" id="ARBA00022597"/>
    </source>
</evidence>
<evidence type="ECO:0000256" key="1">
    <source>
        <dbReference type="ARBA" id="ARBA00004651"/>
    </source>
</evidence>
<feature type="transmembrane region" description="Helical" evidence="16">
    <location>
        <begin position="376"/>
        <end position="397"/>
    </location>
</feature>
<dbReference type="GO" id="GO:0005886">
    <property type="term" value="C:plasma membrane"/>
    <property type="evidence" value="ECO:0007669"/>
    <property type="project" value="UniProtKB-SubCell"/>
</dbReference>
<dbReference type="PANTHER" id="PTHR30175:SF3">
    <property type="entry name" value="PTS SYSTEM N-ACETYLMURAMIC ACID-SPECIFIC EIIBC COMPONENT"/>
    <property type="match status" value="1"/>
</dbReference>
<keyword evidence="6" id="KW-0598">Phosphotransferase system</keyword>
<dbReference type="NCBIfam" id="NF007152">
    <property type="entry name" value="PRK09586.1"/>
    <property type="match status" value="1"/>
</dbReference>
<feature type="domain" description="PTS EIIC type-1" evidence="18">
    <location>
        <begin position="123"/>
        <end position="484"/>
    </location>
</feature>
<comment type="subcellular location">
    <subcellularLocation>
        <location evidence="1">Cell membrane</location>
        <topology evidence="1">Multi-pass membrane protein</topology>
    </subcellularLocation>
</comment>
<name>A0A7X2MK29_ENTAG</name>
<keyword evidence="4" id="KW-0762">Sugar transport</keyword>
<dbReference type="Proteomes" id="UP000461948">
    <property type="component" value="Unassembled WGS sequence"/>
</dbReference>
<evidence type="ECO:0000313" key="20">
    <source>
        <dbReference type="Proteomes" id="UP000461948"/>
    </source>
</evidence>
<dbReference type="EC" id="2.7.1.192" evidence="11"/>
<dbReference type="PANTHER" id="PTHR30175">
    <property type="entry name" value="PHOSPHOTRANSFERASE SYSTEM TRANSPORT PROTEIN"/>
    <property type="match status" value="1"/>
</dbReference>
<feature type="domain" description="PTS EIIB type-1" evidence="17">
    <location>
        <begin position="6"/>
        <end position="89"/>
    </location>
</feature>
<evidence type="ECO:0000259" key="18">
    <source>
        <dbReference type="PROSITE" id="PS51103"/>
    </source>
</evidence>
<comment type="caution">
    <text evidence="19">The sequence shown here is derived from an EMBL/GenBank/DDBJ whole genome shotgun (WGS) entry which is preliminary data.</text>
</comment>
<organism evidence="19 20">
    <name type="scientific">Enterobacter agglomerans</name>
    <name type="common">Erwinia herbicola</name>
    <name type="synonym">Pantoea agglomerans</name>
    <dbReference type="NCBI Taxonomy" id="549"/>
    <lineage>
        <taxon>Bacteria</taxon>
        <taxon>Pseudomonadati</taxon>
        <taxon>Pseudomonadota</taxon>
        <taxon>Gammaproteobacteria</taxon>
        <taxon>Enterobacterales</taxon>
        <taxon>Erwiniaceae</taxon>
        <taxon>Pantoea</taxon>
        <taxon>Pantoea agglomerans group</taxon>
    </lineage>
</organism>
<dbReference type="InterPro" id="IPR001996">
    <property type="entry name" value="PTS_IIB_1"/>
</dbReference>
<evidence type="ECO:0000256" key="7">
    <source>
        <dbReference type="ARBA" id="ARBA00022692"/>
    </source>
</evidence>
<dbReference type="Pfam" id="PF00367">
    <property type="entry name" value="PTS_EIIB"/>
    <property type="match status" value="1"/>
</dbReference>
<feature type="transmembrane region" description="Helical" evidence="16">
    <location>
        <begin position="404"/>
        <end position="430"/>
    </location>
</feature>
<comment type="catalytic activity">
    <reaction evidence="14">
        <text>N-acetyl-beta-D-muramate(out) + N(pros)-phospho-L-histidyl-[protein] = N-acetyl-beta-D-muramate 6-phosphate(in) + L-histidyl-[protein]</text>
        <dbReference type="Rhea" id="RHEA:33399"/>
        <dbReference type="Rhea" id="RHEA-COMP:9745"/>
        <dbReference type="Rhea" id="RHEA-COMP:9746"/>
        <dbReference type="ChEBI" id="CHEBI:29979"/>
        <dbReference type="ChEBI" id="CHEBI:58721"/>
        <dbReference type="ChEBI" id="CHEBI:64837"/>
        <dbReference type="ChEBI" id="CHEBI:64848"/>
        <dbReference type="EC" id="2.7.1.192"/>
    </reaction>
</comment>
<evidence type="ECO:0000256" key="2">
    <source>
        <dbReference type="ARBA" id="ARBA00022448"/>
    </source>
</evidence>
<feature type="transmembrane region" description="Helical" evidence="16">
    <location>
        <begin position="264"/>
        <end position="285"/>
    </location>
</feature>
<dbReference type="Gene3D" id="3.30.1360.60">
    <property type="entry name" value="Glucose permease domain IIB"/>
    <property type="match status" value="1"/>
</dbReference>
<evidence type="ECO:0000256" key="6">
    <source>
        <dbReference type="ARBA" id="ARBA00022683"/>
    </source>
</evidence>
<keyword evidence="8" id="KW-0418">Kinase</keyword>
<keyword evidence="5" id="KW-0808">Transferase</keyword>
<dbReference type="AlphaFoldDB" id="A0A7X2MK29"/>
<dbReference type="SUPFAM" id="SSF55604">
    <property type="entry name" value="Glucose permease domain IIB"/>
    <property type="match status" value="1"/>
</dbReference>
<feature type="transmembrane region" description="Helical" evidence="16">
    <location>
        <begin position="169"/>
        <end position="191"/>
    </location>
</feature>
<evidence type="ECO:0000256" key="15">
    <source>
        <dbReference type="PROSITE-ProRule" id="PRU00421"/>
    </source>
</evidence>
<dbReference type="GO" id="GO:0090588">
    <property type="term" value="F:protein-phosphocysteine-N-acetylmuramate phosphotransferase system transporter activity"/>
    <property type="evidence" value="ECO:0007669"/>
    <property type="project" value="TreeGrafter"/>
</dbReference>
<dbReference type="InterPro" id="IPR050558">
    <property type="entry name" value="PTS_Sugar-Specific_Components"/>
</dbReference>
<evidence type="ECO:0000259" key="17">
    <source>
        <dbReference type="PROSITE" id="PS51098"/>
    </source>
</evidence>
<evidence type="ECO:0000256" key="5">
    <source>
        <dbReference type="ARBA" id="ARBA00022679"/>
    </source>
</evidence>
<dbReference type="InterPro" id="IPR018113">
    <property type="entry name" value="PTrfase_EIIB_Cys"/>
</dbReference>